<dbReference type="Pfam" id="PF12770">
    <property type="entry name" value="CHAT"/>
    <property type="match status" value="1"/>
</dbReference>
<dbReference type="AlphaFoldDB" id="A0A285L1B6"/>
<organism evidence="2 3">
    <name type="scientific">Nocardia amikacinitolerans</name>
    <dbReference type="NCBI Taxonomy" id="756689"/>
    <lineage>
        <taxon>Bacteria</taxon>
        <taxon>Bacillati</taxon>
        <taxon>Actinomycetota</taxon>
        <taxon>Actinomycetes</taxon>
        <taxon>Mycobacteriales</taxon>
        <taxon>Nocardiaceae</taxon>
        <taxon>Nocardia</taxon>
    </lineage>
</organism>
<sequence length="689" mass="77263">MGTKCAELELGLRWRHDDDRFDVSIHYDDPDSANDVRELGAEPLSIDADALAFLHGDPTAYGRQLTDQVLRSESDVLKMYRQARAIADNGELPVHVRLLLDPKAPAWYHALRWELLGDPDDDSPIATRNNISFSRYLSTSDWRTISPPRKHELRALAVIANPDLGAVTPGGRSLAALDLPQEENRARQALAGMQVTLLAGEEKRATLPAVREALSADAHGDRFDVLYVVCHGAYLANESVLYLEKPDGTYDGVTGSQISEMIAGLQHRPTIAVICACRSVGGGDEASDEVALKSLGPRLAEAGIPAVLAMQGDFTVESAARFIPSFFEALGRDGVVDRAVAHARGQIADRRDWWMPVLFSRLRTGRTYYLPEFSERSQATWTALIDGIQTGMCTPVIGPGVADRILGSRSGIAQRWVERWQAPISRHNRTDLSKVAQYLTVRVAQRHPEIELRKYVMAELRERYAKTLPSELLQGQDPEPAVLEVGRLQRAQDEHDPFRIIAELPAPIFVTTNWTGLLAAALTEAGKQPVVRSFDWTAQTVDAAQALEEEPRVERPLVYHMFGRLEHPDTLVLSEDDYFAWIKSWIERRNETPIIGTALTRRSLLFLGYELDDWDFRVLFQGVQSFGGRDQLKKRQHVGVQLRPDSQLMESDAAQEYLESYLDLATVRIFWGETSEFLRKLQARLKDEE</sequence>
<name>A0A285L1B6_9NOCA</name>
<gene>
    <name evidence="2" type="ORF">SAMN04244553_1363</name>
</gene>
<accession>A0A285L1B6</accession>
<protein>
    <submittedName>
        <fullName evidence="2">CHAT domain-containing protein</fullName>
    </submittedName>
</protein>
<reference evidence="2 3" key="1">
    <citation type="submission" date="2017-09" db="EMBL/GenBank/DDBJ databases">
        <authorList>
            <person name="Ehlers B."/>
            <person name="Leendertz F.H."/>
        </authorList>
    </citation>
    <scope>NUCLEOTIDE SEQUENCE [LARGE SCALE GENOMIC DNA]</scope>
    <source>
        <strain evidence="2 3">DSM 45537</strain>
    </source>
</reference>
<keyword evidence="3" id="KW-1185">Reference proteome</keyword>
<proteinExistence type="predicted"/>
<feature type="domain" description="CHAT" evidence="1">
    <location>
        <begin position="61"/>
        <end position="351"/>
    </location>
</feature>
<evidence type="ECO:0000313" key="2">
    <source>
        <dbReference type="EMBL" id="SNY78694.1"/>
    </source>
</evidence>
<dbReference type="OrthoDB" id="5241047at2"/>
<evidence type="ECO:0000313" key="3">
    <source>
        <dbReference type="Proteomes" id="UP000219565"/>
    </source>
</evidence>
<dbReference type="EMBL" id="OBEG01000001">
    <property type="protein sequence ID" value="SNY78694.1"/>
    <property type="molecule type" value="Genomic_DNA"/>
</dbReference>
<dbReference type="Proteomes" id="UP000219565">
    <property type="component" value="Unassembled WGS sequence"/>
</dbReference>
<dbReference type="RefSeq" id="WP_143861350.1">
    <property type="nucleotide sequence ID" value="NZ_OBEG01000001.1"/>
</dbReference>
<dbReference type="InterPro" id="IPR024983">
    <property type="entry name" value="CHAT_dom"/>
</dbReference>
<evidence type="ECO:0000259" key="1">
    <source>
        <dbReference type="Pfam" id="PF12770"/>
    </source>
</evidence>
<dbReference type="Pfam" id="PF13289">
    <property type="entry name" value="SIR2_2"/>
    <property type="match status" value="1"/>
</dbReference>